<organism evidence="1 2">
    <name type="scientific">Papaver somniferum</name>
    <name type="common">Opium poppy</name>
    <dbReference type="NCBI Taxonomy" id="3469"/>
    <lineage>
        <taxon>Eukaryota</taxon>
        <taxon>Viridiplantae</taxon>
        <taxon>Streptophyta</taxon>
        <taxon>Embryophyta</taxon>
        <taxon>Tracheophyta</taxon>
        <taxon>Spermatophyta</taxon>
        <taxon>Magnoliopsida</taxon>
        <taxon>Ranunculales</taxon>
        <taxon>Papaveraceae</taxon>
        <taxon>Papaveroideae</taxon>
        <taxon>Papaver</taxon>
    </lineage>
</organism>
<name>A0A4Y7ILE5_PAPSO</name>
<dbReference type="EMBL" id="CM010716">
    <property type="protein sequence ID" value="RZC48552.1"/>
    <property type="molecule type" value="Genomic_DNA"/>
</dbReference>
<gene>
    <name evidence="1" type="ORF">C5167_016975</name>
</gene>
<proteinExistence type="predicted"/>
<protein>
    <submittedName>
        <fullName evidence="1">Uncharacterized protein</fullName>
    </submittedName>
</protein>
<sequence>MVIEIREPLQIQSMELRLGTGNIISYLQIGLIWKSSTEVDAMMQRATRQPRKIITSSLAG</sequence>
<dbReference type="Gramene" id="RZC48552">
    <property type="protein sequence ID" value="RZC48552"/>
    <property type="gene ID" value="C5167_016975"/>
</dbReference>
<dbReference type="Proteomes" id="UP000316621">
    <property type="component" value="Chromosome 2"/>
</dbReference>
<keyword evidence="2" id="KW-1185">Reference proteome</keyword>
<reference evidence="1 2" key="1">
    <citation type="journal article" date="2018" name="Science">
        <title>The opium poppy genome and morphinan production.</title>
        <authorList>
            <person name="Guo L."/>
            <person name="Winzer T."/>
            <person name="Yang X."/>
            <person name="Li Y."/>
            <person name="Ning Z."/>
            <person name="He Z."/>
            <person name="Teodor R."/>
            <person name="Lu Y."/>
            <person name="Bowser T.A."/>
            <person name="Graham I.A."/>
            <person name="Ye K."/>
        </authorList>
    </citation>
    <scope>NUCLEOTIDE SEQUENCE [LARGE SCALE GENOMIC DNA]</scope>
    <source>
        <strain evidence="2">cv. HN1</strain>
        <tissue evidence="1">Leaves</tissue>
    </source>
</reference>
<evidence type="ECO:0000313" key="1">
    <source>
        <dbReference type="EMBL" id="RZC48552.1"/>
    </source>
</evidence>
<evidence type="ECO:0000313" key="2">
    <source>
        <dbReference type="Proteomes" id="UP000316621"/>
    </source>
</evidence>
<accession>A0A4Y7ILE5</accession>
<dbReference type="AlphaFoldDB" id="A0A4Y7ILE5"/>